<comment type="caution">
    <text evidence="1">The sequence shown here is derived from an EMBL/GenBank/DDBJ whole genome shotgun (WGS) entry which is preliminary data.</text>
</comment>
<dbReference type="Proteomes" id="UP000276133">
    <property type="component" value="Unassembled WGS sequence"/>
</dbReference>
<reference evidence="1 2" key="1">
    <citation type="journal article" date="2018" name="Sci. Rep.">
        <title>Genomic signatures of local adaptation to the degree of environmental predictability in rotifers.</title>
        <authorList>
            <person name="Franch-Gras L."/>
            <person name="Hahn C."/>
            <person name="Garcia-Roger E.M."/>
            <person name="Carmona M.J."/>
            <person name="Serra M."/>
            <person name="Gomez A."/>
        </authorList>
    </citation>
    <scope>NUCLEOTIDE SEQUENCE [LARGE SCALE GENOMIC DNA]</scope>
    <source>
        <strain evidence="1">HYR1</strain>
    </source>
</reference>
<protein>
    <submittedName>
        <fullName evidence="1">Uncharacterized protein</fullName>
    </submittedName>
</protein>
<gene>
    <name evidence="1" type="ORF">BpHYR1_001416</name>
</gene>
<accession>A0A3M7RWI0</accession>
<evidence type="ECO:0000313" key="1">
    <source>
        <dbReference type="EMBL" id="RNA27809.1"/>
    </source>
</evidence>
<dbReference type="AlphaFoldDB" id="A0A3M7RWI0"/>
<proteinExistence type="predicted"/>
<name>A0A3M7RWI0_BRAPC</name>
<dbReference type="EMBL" id="REGN01002490">
    <property type="protein sequence ID" value="RNA27809.1"/>
    <property type="molecule type" value="Genomic_DNA"/>
</dbReference>
<keyword evidence="2" id="KW-1185">Reference proteome</keyword>
<sequence>MSKQIKYLENTFNLLIGSIFDYSFFAFPCLPEIRLRKAQVIQNSSIRTILNFQFDTPSCMLHFSSRKYNIKTLNERALESNLNYYTRAENSANPLICQLSDVSHEDLYLLELELSETEI</sequence>
<evidence type="ECO:0000313" key="2">
    <source>
        <dbReference type="Proteomes" id="UP000276133"/>
    </source>
</evidence>
<organism evidence="1 2">
    <name type="scientific">Brachionus plicatilis</name>
    <name type="common">Marine rotifer</name>
    <name type="synonym">Brachionus muelleri</name>
    <dbReference type="NCBI Taxonomy" id="10195"/>
    <lineage>
        <taxon>Eukaryota</taxon>
        <taxon>Metazoa</taxon>
        <taxon>Spiralia</taxon>
        <taxon>Gnathifera</taxon>
        <taxon>Rotifera</taxon>
        <taxon>Eurotatoria</taxon>
        <taxon>Monogononta</taxon>
        <taxon>Pseudotrocha</taxon>
        <taxon>Ploima</taxon>
        <taxon>Brachionidae</taxon>
        <taxon>Brachionus</taxon>
    </lineage>
</organism>